<evidence type="ECO:0000256" key="2">
    <source>
        <dbReference type="ARBA" id="ARBA00022741"/>
    </source>
</evidence>
<dbReference type="GO" id="GO:0008716">
    <property type="term" value="F:D-alanine-D-alanine ligase activity"/>
    <property type="evidence" value="ECO:0007669"/>
    <property type="project" value="UniProtKB-EC"/>
</dbReference>
<dbReference type="Pfam" id="PF02655">
    <property type="entry name" value="ATP-grasp_3"/>
    <property type="match status" value="1"/>
</dbReference>
<dbReference type="Proteomes" id="UP000260795">
    <property type="component" value="Unassembled WGS sequence"/>
</dbReference>
<keyword evidence="2 4" id="KW-0547">Nucleotide-binding</keyword>
<dbReference type="InterPro" id="IPR052032">
    <property type="entry name" value="ATP-dep_AA_Ligase"/>
</dbReference>
<dbReference type="EMBL" id="QSKL01000023">
    <property type="protein sequence ID" value="RHE56732.1"/>
    <property type="molecule type" value="Genomic_DNA"/>
</dbReference>
<dbReference type="Gene3D" id="3.30.470.20">
    <property type="entry name" value="ATP-grasp fold, B domain"/>
    <property type="match status" value="1"/>
</dbReference>
<evidence type="ECO:0000313" key="6">
    <source>
        <dbReference type="EMBL" id="CUP47232.1"/>
    </source>
</evidence>
<evidence type="ECO:0000313" key="14">
    <source>
        <dbReference type="Proteomes" id="UP000260874"/>
    </source>
</evidence>
<proteinExistence type="predicted"/>
<dbReference type="GO" id="GO:0046872">
    <property type="term" value="F:metal ion binding"/>
    <property type="evidence" value="ECO:0007669"/>
    <property type="project" value="InterPro"/>
</dbReference>
<dbReference type="Proteomes" id="UP000260874">
    <property type="component" value="Unassembled WGS sequence"/>
</dbReference>
<evidence type="ECO:0000313" key="11">
    <source>
        <dbReference type="Proteomes" id="UP000095766"/>
    </source>
</evidence>
<dbReference type="GO" id="GO:0004088">
    <property type="term" value="F:carbamoyl-phosphate synthase (glutamine-hydrolyzing) activity"/>
    <property type="evidence" value="ECO:0007669"/>
    <property type="project" value="UniProtKB-EC"/>
</dbReference>
<gene>
    <name evidence="6" type="primary">ddl</name>
    <name evidence="7" type="synonym">ddl_2</name>
    <name evidence="10" type="ORF">DW729_17040</name>
    <name evidence="9" type="ORF">DXC80_17000</name>
    <name evidence="8" type="ORF">DXC91_00700</name>
    <name evidence="6" type="ORF">ERS852510_01625</name>
    <name evidence="7" type="ORF">ERS852554_03565</name>
</gene>
<dbReference type="Proteomes" id="UP000095788">
    <property type="component" value="Unassembled WGS sequence"/>
</dbReference>
<dbReference type="Proteomes" id="UP000095766">
    <property type="component" value="Unassembled WGS sequence"/>
</dbReference>
<evidence type="ECO:0000313" key="7">
    <source>
        <dbReference type="EMBL" id="CUQ23933.1"/>
    </source>
</evidence>
<evidence type="ECO:0000313" key="13">
    <source>
        <dbReference type="Proteomes" id="UP000260795"/>
    </source>
</evidence>
<dbReference type="EMBL" id="CZBF01000007">
    <property type="protein sequence ID" value="CUQ23933.1"/>
    <property type="molecule type" value="Genomic_DNA"/>
</dbReference>
<dbReference type="PROSITE" id="PS50975">
    <property type="entry name" value="ATP_GRASP"/>
    <property type="match status" value="1"/>
</dbReference>
<reference evidence="13 14" key="2">
    <citation type="submission" date="2018-08" db="EMBL/GenBank/DDBJ databases">
        <title>A genome reference for cultivated species of the human gut microbiota.</title>
        <authorList>
            <person name="Zou Y."/>
            <person name="Xue W."/>
            <person name="Luo G."/>
        </authorList>
    </citation>
    <scope>NUCLEOTIDE SEQUENCE [LARGE SCALE GENOMIC DNA]</scope>
    <source>
        <strain evidence="10 15">AM27-46</strain>
        <strain evidence="9 13">TF08-13</strain>
        <strain evidence="8 14">TF09-22</strain>
    </source>
</reference>
<evidence type="ECO:0000313" key="12">
    <source>
        <dbReference type="Proteomes" id="UP000095788"/>
    </source>
</evidence>
<dbReference type="Gene3D" id="3.30.1490.20">
    <property type="entry name" value="ATP-grasp fold, A domain"/>
    <property type="match status" value="1"/>
</dbReference>
<protein>
    <submittedName>
        <fullName evidence="8">ATP-grasp domain-containing protein</fullName>
    </submittedName>
    <submittedName>
        <fullName evidence="6">Carbamoyl phosphate synthase-like protein</fullName>
        <ecNumber evidence="6">6.3.2.4</ecNumber>
        <ecNumber evidence="6">6.3.5.5</ecNumber>
    </submittedName>
</protein>
<evidence type="ECO:0000313" key="10">
    <source>
        <dbReference type="EMBL" id="RHE56732.1"/>
    </source>
</evidence>
<dbReference type="NCBIfam" id="NF009404">
    <property type="entry name" value="PRK12767.1-3"/>
    <property type="match status" value="1"/>
</dbReference>
<keyword evidence="1 6" id="KW-0436">Ligase</keyword>
<dbReference type="EC" id="6.3.5.5" evidence="6"/>
<dbReference type="RefSeq" id="WP_057253070.1">
    <property type="nucleotide sequence ID" value="NZ_CAXSSZ010000001.1"/>
</dbReference>
<dbReference type="GO" id="GO:0005524">
    <property type="term" value="F:ATP binding"/>
    <property type="evidence" value="ECO:0007669"/>
    <property type="project" value="UniProtKB-UniRule"/>
</dbReference>
<feature type="domain" description="ATP-grasp" evidence="5">
    <location>
        <begin position="116"/>
        <end position="307"/>
    </location>
</feature>
<dbReference type="EC" id="6.3.2.4" evidence="6"/>
<accession>A0A174NF00</accession>
<evidence type="ECO:0000313" key="9">
    <source>
        <dbReference type="EMBL" id="RGL10070.1"/>
    </source>
</evidence>
<reference evidence="11 12" key="1">
    <citation type="submission" date="2015-09" db="EMBL/GenBank/DDBJ databases">
        <authorList>
            <consortium name="Pathogen Informatics"/>
        </authorList>
    </citation>
    <scope>NUCLEOTIDE SEQUENCE [LARGE SCALE GENOMIC DNA]</scope>
    <source>
        <strain evidence="6 11">2789STDY5834898</strain>
        <strain evidence="7 12">2789STDY5834942</strain>
    </source>
</reference>
<evidence type="ECO:0000313" key="8">
    <source>
        <dbReference type="EMBL" id="RGK88123.1"/>
    </source>
</evidence>
<evidence type="ECO:0000256" key="3">
    <source>
        <dbReference type="ARBA" id="ARBA00022840"/>
    </source>
</evidence>
<dbReference type="InterPro" id="IPR013815">
    <property type="entry name" value="ATP_grasp_subdomain_1"/>
</dbReference>
<evidence type="ECO:0000256" key="4">
    <source>
        <dbReference type="PROSITE-ProRule" id="PRU00409"/>
    </source>
</evidence>
<dbReference type="EMBL" id="CZAO01000006">
    <property type="protein sequence ID" value="CUP47232.1"/>
    <property type="molecule type" value="Genomic_DNA"/>
</dbReference>
<dbReference type="InterPro" id="IPR011761">
    <property type="entry name" value="ATP-grasp"/>
</dbReference>
<dbReference type="EMBL" id="QSRB01000001">
    <property type="protein sequence ID" value="RGK88123.1"/>
    <property type="molecule type" value="Genomic_DNA"/>
</dbReference>
<evidence type="ECO:0000256" key="1">
    <source>
        <dbReference type="ARBA" id="ARBA00022598"/>
    </source>
</evidence>
<dbReference type="InterPro" id="IPR048764">
    <property type="entry name" value="PylC_N"/>
</dbReference>
<dbReference type="EMBL" id="QSRK01000031">
    <property type="protein sequence ID" value="RGL10070.1"/>
    <property type="molecule type" value="Genomic_DNA"/>
</dbReference>
<evidence type="ECO:0000313" key="15">
    <source>
        <dbReference type="Proteomes" id="UP000284640"/>
    </source>
</evidence>
<evidence type="ECO:0000259" key="5">
    <source>
        <dbReference type="PROSITE" id="PS50975"/>
    </source>
</evidence>
<name>A0A174NF00_BACUN</name>
<dbReference type="Proteomes" id="UP000284640">
    <property type="component" value="Unassembled WGS sequence"/>
</dbReference>
<dbReference type="Gene3D" id="3.40.50.20">
    <property type="match status" value="1"/>
</dbReference>
<dbReference type="Pfam" id="PF21360">
    <property type="entry name" value="PylC-like_N"/>
    <property type="match status" value="1"/>
</dbReference>
<keyword evidence="3 4" id="KW-0067">ATP-binding</keyword>
<dbReference type="SUPFAM" id="SSF56059">
    <property type="entry name" value="Glutathione synthetase ATP-binding domain-like"/>
    <property type="match status" value="1"/>
</dbReference>
<sequence length="340" mass="37848">MNILFTCAGRRRYLLKYFKEIIGGSGKIVATDMQLSAPALTVADVKVQVPQVYAEDYIPAILQICKKQLIDILIPLNDLELPILAERKSDFEAIGVKVIVSEPRVIDICFDKYKTAQFIESLGLKTPETYVDYNEAIAAIKAGRLNFPLILKPRWGSGSIGLEFVDDFDELEIVYKLNRKKVMKSILATASVDDNFILIQEVIKGPEYGLDIVNDLDGKYRGVSVKQKLAMRSGETDKAITVDNADIREIGATIGKALGHIGNLDCDVLERDGEYYVLELNPRFGGGYPFSQEAGVNIPKAIVAWVKGEDVDDSIFFPYYDAMFSKCDILLNVGQLQNKT</sequence>
<dbReference type="PANTHER" id="PTHR43585">
    <property type="entry name" value="FUMIPYRROLE BIOSYNTHESIS PROTEIN C"/>
    <property type="match status" value="1"/>
</dbReference>
<dbReference type="PANTHER" id="PTHR43585:SF2">
    <property type="entry name" value="ATP-GRASP ENZYME FSQD"/>
    <property type="match status" value="1"/>
</dbReference>
<dbReference type="AlphaFoldDB" id="A0A174NF00"/>
<organism evidence="6 11">
    <name type="scientific">Bacteroides uniformis</name>
    <dbReference type="NCBI Taxonomy" id="820"/>
    <lineage>
        <taxon>Bacteria</taxon>
        <taxon>Pseudomonadati</taxon>
        <taxon>Bacteroidota</taxon>
        <taxon>Bacteroidia</taxon>
        <taxon>Bacteroidales</taxon>
        <taxon>Bacteroidaceae</taxon>
        <taxon>Bacteroides</taxon>
    </lineage>
</organism>
<dbReference type="InterPro" id="IPR003806">
    <property type="entry name" value="ATP-grasp_PylC-type"/>
</dbReference>